<keyword evidence="4" id="KW-1185">Reference proteome</keyword>
<protein>
    <recommendedName>
        <fullName evidence="2">RNase H type-1 domain-containing protein</fullName>
    </recommendedName>
</protein>
<dbReference type="SUPFAM" id="SSF53098">
    <property type="entry name" value="Ribonuclease H-like"/>
    <property type="match status" value="1"/>
</dbReference>
<dbReference type="GO" id="GO:0004523">
    <property type="term" value="F:RNA-DNA hybrid ribonuclease activity"/>
    <property type="evidence" value="ECO:0007669"/>
    <property type="project" value="InterPro"/>
</dbReference>
<evidence type="ECO:0000313" key="3">
    <source>
        <dbReference type="EMBL" id="PKY59788.1"/>
    </source>
</evidence>
<dbReference type="Gene3D" id="3.30.420.10">
    <property type="entry name" value="Ribonuclease H-like superfamily/Ribonuclease H"/>
    <property type="match status" value="1"/>
</dbReference>
<gene>
    <name evidence="3" type="ORF">RhiirA4_482823</name>
</gene>
<feature type="domain" description="RNase H type-1" evidence="2">
    <location>
        <begin position="94"/>
        <end position="233"/>
    </location>
</feature>
<evidence type="ECO:0000313" key="4">
    <source>
        <dbReference type="Proteomes" id="UP000234323"/>
    </source>
</evidence>
<dbReference type="InterPro" id="IPR002156">
    <property type="entry name" value="RNaseH_domain"/>
</dbReference>
<dbReference type="InterPro" id="IPR036397">
    <property type="entry name" value="RNaseH_sf"/>
</dbReference>
<dbReference type="VEuPathDB" id="FungiDB:RhiirA1_390247"/>
<dbReference type="InterPro" id="IPR012337">
    <property type="entry name" value="RNaseH-like_sf"/>
</dbReference>
<feature type="non-terminal residue" evidence="3">
    <location>
        <position position="487"/>
    </location>
</feature>
<dbReference type="EMBL" id="LLXI01003765">
    <property type="protein sequence ID" value="PKY59788.1"/>
    <property type="molecule type" value="Genomic_DNA"/>
</dbReference>
<dbReference type="VEuPathDB" id="FungiDB:FUN_018812"/>
<dbReference type="Proteomes" id="UP000234323">
    <property type="component" value="Unassembled WGS sequence"/>
</dbReference>
<feature type="region of interest" description="Disordered" evidence="1">
    <location>
        <begin position="460"/>
        <end position="487"/>
    </location>
</feature>
<dbReference type="AlphaFoldDB" id="A0A2I1HLL4"/>
<dbReference type="GO" id="GO:0003676">
    <property type="term" value="F:nucleic acid binding"/>
    <property type="evidence" value="ECO:0007669"/>
    <property type="project" value="InterPro"/>
</dbReference>
<dbReference type="VEuPathDB" id="FungiDB:RhiirA1_466531"/>
<accession>A0A2I1HLL4</accession>
<sequence length="487" mass="54321">MNDPIIHVLVAPTTFSRSPRNLLSNYVVIAKTETTGYPTRNAKVFAAYLPITLSTTWSYATSLALQYLDNSLPAPLIALPFPDTGCNVVSPILPSSTCSLYTDGSFHHATDISPPSMACAWLALDDDEFILESSSSSLPSCFSSALRSEISAVLLGLKALSPGSSVTIATDCAQLISLWARLKLMRQPNYLLWLSIRHLLDSSNLRVKLIKVPAHSDDALNARVDNLAQAAHLSSQPTFSPMALYYVPCLLTFNSLPIDMNIRHFLRSIGDALVTVSQIKGFASHNNGHPEFWIFRIKLLLDMLPTLTTLQQRKPYLYSPDWLCPQCNTAPEDINHLWICPYILPELNPCLTHRKEVTKFRDDCITAFSSSRTLPDSFDEEFSALDCWNYITPSASCLWLTRGLLPTHLTDFLKKYFPLSVIYKVISPLLNDFQLELYGEIWLCRNVLFHAWEESQGISASSKSKTKDSPSSHSSIISPHHHNSSLA</sequence>
<comment type="caution">
    <text evidence="3">The sequence shown here is derived from an EMBL/GenBank/DDBJ whole genome shotgun (WGS) entry which is preliminary data.</text>
</comment>
<proteinExistence type="predicted"/>
<reference evidence="3 4" key="1">
    <citation type="submission" date="2015-10" db="EMBL/GenBank/DDBJ databases">
        <title>Genome analyses suggest a sexual origin of heterokaryosis in a supposedly ancient asexual fungus.</title>
        <authorList>
            <person name="Ropars J."/>
            <person name="Sedzielewska K."/>
            <person name="Noel J."/>
            <person name="Charron P."/>
            <person name="Farinelli L."/>
            <person name="Marton T."/>
            <person name="Kruger M."/>
            <person name="Pelin A."/>
            <person name="Brachmann A."/>
            <person name="Corradi N."/>
        </authorList>
    </citation>
    <scope>NUCLEOTIDE SEQUENCE [LARGE SCALE GENOMIC DNA]</scope>
    <source>
        <strain evidence="3 4">A4</strain>
    </source>
</reference>
<evidence type="ECO:0000256" key="1">
    <source>
        <dbReference type="SAM" id="MobiDB-lite"/>
    </source>
</evidence>
<organism evidence="3 4">
    <name type="scientific">Rhizophagus irregularis</name>
    <dbReference type="NCBI Taxonomy" id="588596"/>
    <lineage>
        <taxon>Eukaryota</taxon>
        <taxon>Fungi</taxon>
        <taxon>Fungi incertae sedis</taxon>
        <taxon>Mucoromycota</taxon>
        <taxon>Glomeromycotina</taxon>
        <taxon>Glomeromycetes</taxon>
        <taxon>Glomerales</taxon>
        <taxon>Glomeraceae</taxon>
        <taxon>Rhizophagus</taxon>
    </lineage>
</organism>
<dbReference type="Pfam" id="PF00075">
    <property type="entry name" value="RNase_H"/>
    <property type="match status" value="1"/>
</dbReference>
<evidence type="ECO:0000259" key="2">
    <source>
        <dbReference type="PROSITE" id="PS50879"/>
    </source>
</evidence>
<dbReference type="PROSITE" id="PS50879">
    <property type="entry name" value="RNASE_H_1"/>
    <property type="match status" value="1"/>
</dbReference>
<name>A0A2I1HLL4_9GLOM</name>